<evidence type="ECO:0000313" key="2">
    <source>
        <dbReference type="Proteomes" id="UP001220478"/>
    </source>
</evidence>
<accession>A0ABY8C619</accession>
<protein>
    <submittedName>
        <fullName evidence="1">Abi family protein</fullName>
    </submittedName>
</protein>
<dbReference type="Proteomes" id="UP001220478">
    <property type="component" value="Chromosome"/>
</dbReference>
<sequence>MSIMPNLDKSFNLSASVQAPTNVKPNKSHRQQMQVLQEHGCLVLDEKLCTERLANLNYYRLSPYFQAFKQADGKFRPGVTFEQIYQVYEFDRLLRQIIYGVLEPIEISLRTKLAYCHTSKYGPLGYLQAQHFNLQHQHAQFLQSLQNQVHLNAKLLFVQHHLDKYGGKFPLWVMTELFSFGMLSRFYCDLLTCDQKTVAAAYHVQYRQLASWLVCLTQLRNICAHFNRLYYRTFSAVPAGINVAPAAERRLWPLLKVLRQLCPPEFLWEKEVKERLLLLLSDYKDAIDLAHLGFPADWADEI</sequence>
<keyword evidence="2" id="KW-1185">Reference proteome</keyword>
<dbReference type="InterPro" id="IPR011664">
    <property type="entry name" value="Abi_system_AbiD/AbiF-like"/>
</dbReference>
<proteinExistence type="predicted"/>
<dbReference type="RefSeq" id="WP_315572163.1">
    <property type="nucleotide sequence ID" value="NZ_CP118868.1"/>
</dbReference>
<organism evidence="1 2">
    <name type="scientific">Amygdalobacter indicium</name>
    <dbReference type="NCBI Taxonomy" id="3029272"/>
    <lineage>
        <taxon>Bacteria</taxon>
        <taxon>Bacillati</taxon>
        <taxon>Bacillota</taxon>
        <taxon>Clostridia</taxon>
        <taxon>Eubacteriales</taxon>
        <taxon>Oscillospiraceae</taxon>
        <taxon>Amygdalobacter</taxon>
    </lineage>
</organism>
<reference evidence="1 2" key="1">
    <citation type="submission" date="2023-02" db="EMBL/GenBank/DDBJ databases">
        <title>Novel Oscillospiraceae bacterial genomes.</title>
        <authorList>
            <person name="Srinivasan S."/>
            <person name="Austin M.N."/>
            <person name="Fiedler T.L."/>
            <person name="Strenk S.M."/>
            <person name="Agnew K.J."/>
            <person name="Nagana Gowda G.A."/>
            <person name="Raftery D."/>
            <person name="Beamer M.A."/>
            <person name="Achilles S.L."/>
            <person name="Wiesenfeld H.C."/>
            <person name="Fredricks D.N."/>
            <person name="Hillier S.L."/>
        </authorList>
    </citation>
    <scope>NUCLEOTIDE SEQUENCE [LARGE SCALE GENOMIC DNA]</scope>
    <source>
        <strain evidence="1 2">CHIC02 1186E3-8</strain>
    </source>
</reference>
<evidence type="ECO:0000313" key="1">
    <source>
        <dbReference type="EMBL" id="WEG36143.1"/>
    </source>
</evidence>
<dbReference type="EMBL" id="CP118868">
    <property type="protein sequence ID" value="WEG36143.1"/>
    <property type="molecule type" value="Genomic_DNA"/>
</dbReference>
<dbReference type="Pfam" id="PF07751">
    <property type="entry name" value="Abi_2"/>
    <property type="match status" value="1"/>
</dbReference>
<gene>
    <name evidence="1" type="ORF">PYS61_02955</name>
</gene>
<name>A0ABY8C619_9FIRM</name>